<comment type="catalytic activity">
    <reaction evidence="1 18">
        <text>a 1,2-diacyl-sn-glycero-3-phosphate + CTP + H(+) = a CDP-1,2-diacyl-sn-glycerol + diphosphate</text>
        <dbReference type="Rhea" id="RHEA:16229"/>
        <dbReference type="ChEBI" id="CHEBI:15378"/>
        <dbReference type="ChEBI" id="CHEBI:33019"/>
        <dbReference type="ChEBI" id="CHEBI:37563"/>
        <dbReference type="ChEBI" id="CHEBI:58332"/>
        <dbReference type="ChEBI" id="CHEBI:58608"/>
        <dbReference type="EC" id="2.7.7.41"/>
    </reaction>
</comment>
<keyword evidence="16" id="KW-0594">Phospholipid biosynthesis</keyword>
<evidence type="ECO:0000256" key="17">
    <source>
        <dbReference type="ARBA" id="ARBA00023264"/>
    </source>
</evidence>
<dbReference type="AlphaFoldDB" id="A0A926RTK7"/>
<keyword evidence="12 18" id="KW-0548">Nucleotidyltransferase</keyword>
<dbReference type="GO" id="GO:0005886">
    <property type="term" value="C:plasma membrane"/>
    <property type="evidence" value="ECO:0007669"/>
    <property type="project" value="UniProtKB-SubCell"/>
</dbReference>
<comment type="pathway">
    <text evidence="4">Lipid metabolism.</text>
</comment>
<protein>
    <recommendedName>
        <fullName evidence="7 18">Phosphatidate cytidylyltransferase</fullName>
        <ecNumber evidence="6 18">2.7.7.41</ecNumber>
    </recommendedName>
</protein>
<evidence type="ECO:0000256" key="2">
    <source>
        <dbReference type="ARBA" id="ARBA00004651"/>
    </source>
</evidence>
<dbReference type="RefSeq" id="WP_191141555.1">
    <property type="nucleotide sequence ID" value="NZ_JACXAH010000003.1"/>
</dbReference>
<evidence type="ECO:0000256" key="8">
    <source>
        <dbReference type="ARBA" id="ARBA00022475"/>
    </source>
</evidence>
<feature type="transmembrane region" description="Helical" evidence="19">
    <location>
        <begin position="179"/>
        <end position="200"/>
    </location>
</feature>
<dbReference type="PANTHER" id="PTHR46382">
    <property type="entry name" value="PHOSPHATIDATE CYTIDYLYLTRANSFERASE"/>
    <property type="match status" value="1"/>
</dbReference>
<name>A0A926RTK7_9BACL</name>
<dbReference type="GO" id="GO:0016024">
    <property type="term" value="P:CDP-diacylglycerol biosynthetic process"/>
    <property type="evidence" value="ECO:0007669"/>
    <property type="project" value="TreeGrafter"/>
</dbReference>
<evidence type="ECO:0000256" key="15">
    <source>
        <dbReference type="ARBA" id="ARBA00023136"/>
    </source>
</evidence>
<keyword evidence="11 18" id="KW-0812">Transmembrane</keyword>
<evidence type="ECO:0000256" key="6">
    <source>
        <dbReference type="ARBA" id="ARBA00012487"/>
    </source>
</evidence>
<keyword evidence="21" id="KW-1185">Reference proteome</keyword>
<keyword evidence="17" id="KW-1208">Phospholipid metabolism</keyword>
<evidence type="ECO:0000256" key="7">
    <source>
        <dbReference type="ARBA" id="ARBA00019373"/>
    </source>
</evidence>
<keyword evidence="13 19" id="KW-1133">Transmembrane helix</keyword>
<accession>A0A926RTK7</accession>
<comment type="subcellular location">
    <subcellularLocation>
        <location evidence="2">Cell membrane</location>
        <topology evidence="2">Multi-pass membrane protein</topology>
    </subcellularLocation>
</comment>
<keyword evidence="14" id="KW-0443">Lipid metabolism</keyword>
<gene>
    <name evidence="20" type="ORF">IC620_03795</name>
</gene>
<evidence type="ECO:0000256" key="5">
    <source>
        <dbReference type="ARBA" id="ARBA00010185"/>
    </source>
</evidence>
<feature type="transmembrane region" description="Helical" evidence="19">
    <location>
        <begin position="212"/>
        <end position="230"/>
    </location>
</feature>
<dbReference type="PROSITE" id="PS01315">
    <property type="entry name" value="CDS"/>
    <property type="match status" value="1"/>
</dbReference>
<evidence type="ECO:0000256" key="19">
    <source>
        <dbReference type="SAM" id="Phobius"/>
    </source>
</evidence>
<comment type="pathway">
    <text evidence="3 18">Phospholipid metabolism; CDP-diacylglycerol biosynthesis; CDP-diacylglycerol from sn-glycerol 3-phosphate: step 3/3.</text>
</comment>
<proteinExistence type="inferred from homology"/>
<organism evidence="20 21">
    <name type="scientific">Polycladospora coralii</name>
    <dbReference type="NCBI Taxonomy" id="2771432"/>
    <lineage>
        <taxon>Bacteria</taxon>
        <taxon>Bacillati</taxon>
        <taxon>Bacillota</taxon>
        <taxon>Bacilli</taxon>
        <taxon>Bacillales</taxon>
        <taxon>Thermoactinomycetaceae</taxon>
        <taxon>Polycladospora</taxon>
    </lineage>
</organism>
<evidence type="ECO:0000256" key="13">
    <source>
        <dbReference type="ARBA" id="ARBA00022989"/>
    </source>
</evidence>
<dbReference type="EMBL" id="JACXAH010000003">
    <property type="protein sequence ID" value="MBD1371477.1"/>
    <property type="molecule type" value="Genomic_DNA"/>
</dbReference>
<feature type="transmembrane region" description="Helical" evidence="19">
    <location>
        <begin position="54"/>
        <end position="70"/>
    </location>
</feature>
<evidence type="ECO:0000313" key="20">
    <source>
        <dbReference type="EMBL" id="MBD1371477.1"/>
    </source>
</evidence>
<dbReference type="Proteomes" id="UP000661691">
    <property type="component" value="Unassembled WGS sequence"/>
</dbReference>
<comment type="caution">
    <text evidence="20">The sequence shown here is derived from an EMBL/GenBank/DDBJ whole genome shotgun (WGS) entry which is preliminary data.</text>
</comment>
<keyword evidence="10 18" id="KW-0808">Transferase</keyword>
<evidence type="ECO:0000256" key="3">
    <source>
        <dbReference type="ARBA" id="ARBA00005119"/>
    </source>
</evidence>
<feature type="transmembrane region" description="Helical" evidence="19">
    <location>
        <begin position="137"/>
        <end position="158"/>
    </location>
</feature>
<evidence type="ECO:0000256" key="18">
    <source>
        <dbReference type="RuleBase" id="RU003938"/>
    </source>
</evidence>
<dbReference type="Pfam" id="PF01148">
    <property type="entry name" value="CTP_transf_1"/>
    <property type="match status" value="1"/>
</dbReference>
<evidence type="ECO:0000256" key="9">
    <source>
        <dbReference type="ARBA" id="ARBA00022516"/>
    </source>
</evidence>
<comment type="similarity">
    <text evidence="5 18">Belongs to the CDS family.</text>
</comment>
<dbReference type="PANTHER" id="PTHR46382:SF1">
    <property type="entry name" value="PHOSPHATIDATE CYTIDYLYLTRANSFERASE"/>
    <property type="match status" value="1"/>
</dbReference>
<evidence type="ECO:0000256" key="1">
    <source>
        <dbReference type="ARBA" id="ARBA00001698"/>
    </source>
</evidence>
<evidence type="ECO:0000256" key="11">
    <source>
        <dbReference type="ARBA" id="ARBA00022692"/>
    </source>
</evidence>
<evidence type="ECO:0000256" key="4">
    <source>
        <dbReference type="ARBA" id="ARBA00005189"/>
    </source>
</evidence>
<evidence type="ECO:0000313" key="21">
    <source>
        <dbReference type="Proteomes" id="UP000661691"/>
    </source>
</evidence>
<evidence type="ECO:0000256" key="10">
    <source>
        <dbReference type="ARBA" id="ARBA00022679"/>
    </source>
</evidence>
<dbReference type="InterPro" id="IPR000374">
    <property type="entry name" value="PC_trans"/>
</dbReference>
<evidence type="ECO:0000256" key="16">
    <source>
        <dbReference type="ARBA" id="ARBA00023209"/>
    </source>
</evidence>
<reference evidence="20" key="1">
    <citation type="submission" date="2020-09" db="EMBL/GenBank/DDBJ databases">
        <title>A novel bacterium of genus Hazenella, isolated from South China Sea.</title>
        <authorList>
            <person name="Huang H."/>
            <person name="Mo K."/>
            <person name="Hu Y."/>
        </authorList>
    </citation>
    <scope>NUCLEOTIDE SEQUENCE</scope>
    <source>
        <strain evidence="20">IB182357</strain>
    </source>
</reference>
<feature type="transmembrane region" description="Helical" evidence="19">
    <location>
        <begin position="76"/>
        <end position="98"/>
    </location>
</feature>
<keyword evidence="15 19" id="KW-0472">Membrane</keyword>
<dbReference type="GO" id="GO:0004605">
    <property type="term" value="F:phosphatidate cytidylyltransferase activity"/>
    <property type="evidence" value="ECO:0007669"/>
    <property type="project" value="UniProtKB-EC"/>
</dbReference>
<dbReference type="EC" id="2.7.7.41" evidence="6 18"/>
<keyword evidence="9" id="KW-0444">Lipid biosynthesis</keyword>
<sequence>MKQRFITAVLLGAVFLSLLYLGGWWYSGIMYVLAVIGFIEYAKMNQLEWYQSQVILGLVMVTSFFIINLTELGQEGFFITNGDLILWGLILYLIFMVLSRNHFDIYQVAYLFVGAIYLGYGFSYIGFVRMNSGMEGMLLTLLVVFSIWANDVGAYFIGKRWGNKKMWPDISPNKTIEGALAGLLFSISVSTVFLVLFPHLGKVIFPHLILPFYVKGIVLGVLVGLIGQVGDLVESAIKRTTGVKDSGSILPGHGGILDRFDSLLFTFILLHLVAWV</sequence>
<keyword evidence="8" id="KW-1003">Cell membrane</keyword>
<feature type="transmembrane region" description="Helical" evidence="19">
    <location>
        <begin position="105"/>
        <end position="125"/>
    </location>
</feature>
<evidence type="ECO:0000256" key="14">
    <source>
        <dbReference type="ARBA" id="ARBA00023098"/>
    </source>
</evidence>
<evidence type="ECO:0000256" key="12">
    <source>
        <dbReference type="ARBA" id="ARBA00022695"/>
    </source>
</evidence>